<dbReference type="AlphaFoldDB" id="A0ABC8LIH0"/>
<dbReference type="InterPro" id="IPR024681">
    <property type="entry name" value="RuBisCO_ssu"/>
</dbReference>
<feature type="domain" description="Ribulose-1,5-bisphosphate carboxylase small subunit N-terminal" evidence="2">
    <location>
        <begin position="5"/>
        <end position="41"/>
    </location>
</feature>
<accession>A0ABC8LIH0</accession>
<keyword evidence="1" id="KW-0732">Signal</keyword>
<organism evidence="3 4">
    <name type="scientific">Eruca vesicaria subsp. sativa</name>
    <name type="common">Garden rocket</name>
    <name type="synonym">Eruca sativa</name>
    <dbReference type="NCBI Taxonomy" id="29727"/>
    <lineage>
        <taxon>Eukaryota</taxon>
        <taxon>Viridiplantae</taxon>
        <taxon>Streptophyta</taxon>
        <taxon>Embryophyta</taxon>
        <taxon>Tracheophyta</taxon>
        <taxon>Spermatophyta</taxon>
        <taxon>Magnoliopsida</taxon>
        <taxon>eudicotyledons</taxon>
        <taxon>Gunneridae</taxon>
        <taxon>Pentapetalae</taxon>
        <taxon>rosids</taxon>
        <taxon>malvids</taxon>
        <taxon>Brassicales</taxon>
        <taxon>Brassicaceae</taxon>
        <taxon>Brassiceae</taxon>
        <taxon>Eruca</taxon>
    </lineage>
</organism>
<dbReference type="Proteomes" id="UP001642260">
    <property type="component" value="Unassembled WGS sequence"/>
</dbReference>
<dbReference type="PANTHER" id="PTHR31262">
    <property type="entry name" value="RIBULOSE BISPHOSPHATE CARBOXYLASE SMALL CHAIN 1, CHLOROPLASTIC"/>
    <property type="match status" value="1"/>
</dbReference>
<evidence type="ECO:0000256" key="1">
    <source>
        <dbReference type="SAM" id="SignalP"/>
    </source>
</evidence>
<dbReference type="PANTHER" id="PTHR31262:SF17">
    <property type="entry name" value="RIBULOSE BISPHOSPHATE CARBOXYLASE SMALL SUBUNIT, CHLOROPLASTIC"/>
    <property type="match status" value="1"/>
</dbReference>
<evidence type="ECO:0000259" key="2">
    <source>
        <dbReference type="Pfam" id="PF12338"/>
    </source>
</evidence>
<name>A0ABC8LIH0_ERUVS</name>
<proteinExistence type="predicted"/>
<keyword evidence="4" id="KW-1185">Reference proteome</keyword>
<dbReference type="EMBL" id="CAKOAT010575153">
    <property type="protein sequence ID" value="CAH8383131.1"/>
    <property type="molecule type" value="Genomic_DNA"/>
</dbReference>
<comment type="caution">
    <text evidence="3">The sequence shown here is derived from an EMBL/GenBank/DDBJ whole genome shotgun (WGS) entry which is preliminary data.</text>
</comment>
<feature type="signal peptide" evidence="1">
    <location>
        <begin position="1"/>
        <end position="16"/>
    </location>
</feature>
<feature type="chain" id="PRO_5044755579" description="Ribulose-1,5-bisphosphate carboxylase small subunit N-terminal domain-containing protein" evidence="1">
    <location>
        <begin position="17"/>
        <end position="80"/>
    </location>
</feature>
<evidence type="ECO:0000313" key="3">
    <source>
        <dbReference type="EMBL" id="CAH8383131.1"/>
    </source>
</evidence>
<sequence>MTFCMLSSATIASSLAHTTMVPPFIGLKSYVVFPVIRKANSNITSIANNGGRINCMKVWPLVGKKKFETMPYLPTLPMLN</sequence>
<reference evidence="3 4" key="1">
    <citation type="submission" date="2022-03" db="EMBL/GenBank/DDBJ databases">
        <authorList>
            <person name="Macdonald S."/>
            <person name="Ahmed S."/>
            <person name="Newling K."/>
        </authorList>
    </citation>
    <scope>NUCLEOTIDE SEQUENCE [LARGE SCALE GENOMIC DNA]</scope>
</reference>
<protein>
    <recommendedName>
        <fullName evidence="2">Ribulose-1,5-bisphosphate carboxylase small subunit N-terminal domain-containing protein</fullName>
    </recommendedName>
</protein>
<dbReference type="PRINTS" id="PR00152">
    <property type="entry name" value="RUBISCOSMALL"/>
</dbReference>
<dbReference type="InterPro" id="IPR024680">
    <property type="entry name" value="RuBisCO_ssu_N"/>
</dbReference>
<gene>
    <name evidence="3" type="ORF">ERUC_LOCUS35614</name>
</gene>
<evidence type="ECO:0000313" key="4">
    <source>
        <dbReference type="Proteomes" id="UP001642260"/>
    </source>
</evidence>
<dbReference type="Pfam" id="PF12338">
    <property type="entry name" value="RbcS"/>
    <property type="match status" value="1"/>
</dbReference>